<dbReference type="VEuPathDB" id="FungiDB:VP01_3449g1"/>
<feature type="region of interest" description="Disordered" evidence="9">
    <location>
        <begin position="266"/>
        <end position="301"/>
    </location>
</feature>
<evidence type="ECO:0000256" key="5">
    <source>
        <dbReference type="ARBA" id="ARBA00022729"/>
    </source>
</evidence>
<name>A0A0L6UX28_9BASI</name>
<keyword evidence="3" id="KW-0325">Glycoprotein</keyword>
<dbReference type="STRING" id="27349.A0A0L6UX28"/>
<evidence type="ECO:0000256" key="8">
    <source>
        <dbReference type="ARBA" id="ARBA00023288"/>
    </source>
</evidence>
<dbReference type="Gene3D" id="3.20.20.370">
    <property type="entry name" value="Glycoside hydrolase/deacetylase"/>
    <property type="match status" value="1"/>
</dbReference>
<keyword evidence="8" id="KW-0449">Lipoprotein</keyword>
<keyword evidence="4" id="KW-0479">Metal-binding</keyword>
<evidence type="ECO:0000313" key="12">
    <source>
        <dbReference type="EMBL" id="KNZ52792.1"/>
    </source>
</evidence>
<evidence type="ECO:0000313" key="13">
    <source>
        <dbReference type="Proteomes" id="UP000037035"/>
    </source>
</evidence>
<feature type="region of interest" description="Disordered" evidence="9">
    <location>
        <begin position="327"/>
        <end position="351"/>
    </location>
</feature>
<feature type="domain" description="NodB homology" evidence="11">
    <location>
        <begin position="95"/>
        <end position="351"/>
    </location>
</feature>
<dbReference type="PROSITE" id="PS51677">
    <property type="entry name" value="NODB"/>
    <property type="match status" value="1"/>
</dbReference>
<dbReference type="OrthoDB" id="2125469at2759"/>
<accession>A0A0L6UX28</accession>
<dbReference type="EMBL" id="LAVV01008445">
    <property type="protein sequence ID" value="KNZ52792.1"/>
    <property type="molecule type" value="Genomic_DNA"/>
</dbReference>
<dbReference type="GO" id="GO:0016810">
    <property type="term" value="F:hydrolase activity, acting on carbon-nitrogen (but not peptide) bonds"/>
    <property type="evidence" value="ECO:0007669"/>
    <property type="project" value="InterPro"/>
</dbReference>
<comment type="caution">
    <text evidence="12">The sequence shown here is derived from an EMBL/GenBank/DDBJ whole genome shotgun (WGS) entry which is preliminary data.</text>
</comment>
<evidence type="ECO:0000256" key="7">
    <source>
        <dbReference type="ARBA" id="ARBA00023277"/>
    </source>
</evidence>
<keyword evidence="13" id="KW-1185">Reference proteome</keyword>
<dbReference type="PANTHER" id="PTHR46471">
    <property type="entry name" value="CHITIN DEACETYLASE"/>
    <property type="match status" value="1"/>
</dbReference>
<sequence>MANNSVLSGTKRWEVSTLLILLLAALVNSRGPTRRAGRHHAHLVARDSVNGDHRRTRSLGSLLDHPGIMHNNQSVFGRRDEAGSVPVYEACSAPGSFSLTFDDGPSEYSAALDATLGRNNAKASFYINGNNAGCIYDYADLLLQRFKDGHLIASHTWSHVHLNQGSYEAISYQLQLLEDAMIKILGVKPLYFRPPYGSCQNANPLYIQICEYNDLTIHFLLLLRASATSAARQGVQGDDTVVAGLAGQRGGAAECVSNGLGLPHVPGRNDRIASRNPGAVRRPSNPACAPDPPGKEAQSDHVDISCVALQSPECLDLGSNPSDWYVAVQQPGSRDDSWTCDGTPTSESYDP</sequence>
<evidence type="ECO:0000256" key="4">
    <source>
        <dbReference type="ARBA" id="ARBA00022723"/>
    </source>
</evidence>
<keyword evidence="5 10" id="KW-0732">Signal</keyword>
<comment type="subcellular location">
    <subcellularLocation>
        <location evidence="2">Cell membrane</location>
        <topology evidence="2">Lipid-anchor</topology>
        <topology evidence="2">GPI-anchor</topology>
    </subcellularLocation>
</comment>
<dbReference type="GO" id="GO:0005975">
    <property type="term" value="P:carbohydrate metabolic process"/>
    <property type="evidence" value="ECO:0007669"/>
    <property type="project" value="InterPro"/>
</dbReference>
<keyword evidence="3" id="KW-0336">GPI-anchor</keyword>
<keyword evidence="7" id="KW-0119">Carbohydrate metabolism</keyword>
<dbReference type="InterPro" id="IPR011330">
    <property type="entry name" value="Glyco_hydro/deAcase_b/a-brl"/>
</dbReference>
<evidence type="ECO:0000256" key="2">
    <source>
        <dbReference type="ARBA" id="ARBA00004609"/>
    </source>
</evidence>
<dbReference type="PANTHER" id="PTHR46471:SF2">
    <property type="entry name" value="CHITIN DEACETYLASE-RELATED"/>
    <property type="match status" value="1"/>
</dbReference>
<feature type="chain" id="PRO_5005567927" description="NodB homology domain-containing protein" evidence="10">
    <location>
        <begin position="30"/>
        <end position="351"/>
    </location>
</feature>
<dbReference type="SUPFAM" id="SSF88713">
    <property type="entry name" value="Glycoside hydrolase/deacetylase"/>
    <property type="match status" value="1"/>
</dbReference>
<evidence type="ECO:0000256" key="6">
    <source>
        <dbReference type="ARBA" id="ARBA00022801"/>
    </source>
</evidence>
<evidence type="ECO:0000256" key="3">
    <source>
        <dbReference type="ARBA" id="ARBA00022622"/>
    </source>
</evidence>
<dbReference type="GO" id="GO:0098552">
    <property type="term" value="C:side of membrane"/>
    <property type="evidence" value="ECO:0007669"/>
    <property type="project" value="UniProtKB-KW"/>
</dbReference>
<evidence type="ECO:0000256" key="10">
    <source>
        <dbReference type="SAM" id="SignalP"/>
    </source>
</evidence>
<comment type="cofactor">
    <cofactor evidence="1">
        <name>Co(2+)</name>
        <dbReference type="ChEBI" id="CHEBI:48828"/>
    </cofactor>
</comment>
<keyword evidence="3" id="KW-0472">Membrane</keyword>
<organism evidence="12 13">
    <name type="scientific">Puccinia sorghi</name>
    <dbReference type="NCBI Taxonomy" id="27349"/>
    <lineage>
        <taxon>Eukaryota</taxon>
        <taxon>Fungi</taxon>
        <taxon>Dikarya</taxon>
        <taxon>Basidiomycota</taxon>
        <taxon>Pucciniomycotina</taxon>
        <taxon>Pucciniomycetes</taxon>
        <taxon>Pucciniales</taxon>
        <taxon>Pucciniaceae</taxon>
        <taxon>Puccinia</taxon>
    </lineage>
</organism>
<evidence type="ECO:0000256" key="1">
    <source>
        <dbReference type="ARBA" id="ARBA00001941"/>
    </source>
</evidence>
<keyword evidence="6" id="KW-0378">Hydrolase</keyword>
<dbReference type="Pfam" id="PF01522">
    <property type="entry name" value="Polysacc_deac_1"/>
    <property type="match status" value="1"/>
</dbReference>
<gene>
    <name evidence="12" type="ORF">VP01_3449g1</name>
</gene>
<protein>
    <recommendedName>
        <fullName evidence="11">NodB homology domain-containing protein</fullName>
    </recommendedName>
</protein>
<reference evidence="12 13" key="1">
    <citation type="submission" date="2015-08" db="EMBL/GenBank/DDBJ databases">
        <title>Next Generation Sequencing and Analysis of the Genome of Puccinia sorghi L Schw, the Causal Agent of Maize Common Rust.</title>
        <authorList>
            <person name="Rochi L."/>
            <person name="Burguener G."/>
            <person name="Darino M."/>
            <person name="Turjanski A."/>
            <person name="Kreff E."/>
            <person name="Dieguez M.J."/>
            <person name="Sacco F."/>
        </authorList>
    </citation>
    <scope>NUCLEOTIDE SEQUENCE [LARGE SCALE GENOMIC DNA]</scope>
    <source>
        <strain evidence="12 13">RO10H11247</strain>
    </source>
</reference>
<feature type="compositionally biased region" description="Polar residues" evidence="9">
    <location>
        <begin position="340"/>
        <end position="351"/>
    </location>
</feature>
<dbReference type="AlphaFoldDB" id="A0A0L6UX28"/>
<dbReference type="InterPro" id="IPR002509">
    <property type="entry name" value="NODB_dom"/>
</dbReference>
<dbReference type="GO" id="GO:0046872">
    <property type="term" value="F:metal ion binding"/>
    <property type="evidence" value="ECO:0007669"/>
    <property type="project" value="UniProtKB-KW"/>
</dbReference>
<proteinExistence type="predicted"/>
<dbReference type="GO" id="GO:0005886">
    <property type="term" value="C:plasma membrane"/>
    <property type="evidence" value="ECO:0007669"/>
    <property type="project" value="UniProtKB-SubCell"/>
</dbReference>
<feature type="signal peptide" evidence="10">
    <location>
        <begin position="1"/>
        <end position="29"/>
    </location>
</feature>
<evidence type="ECO:0000259" key="11">
    <source>
        <dbReference type="PROSITE" id="PS51677"/>
    </source>
</evidence>
<dbReference type="Proteomes" id="UP000037035">
    <property type="component" value="Unassembled WGS sequence"/>
</dbReference>
<evidence type="ECO:0000256" key="9">
    <source>
        <dbReference type="SAM" id="MobiDB-lite"/>
    </source>
</evidence>